<dbReference type="RefSeq" id="WP_107846856.1">
    <property type="nucleotide sequence ID" value="NZ_QBKS01000002.1"/>
</dbReference>
<sequence length="111" mass="12057">MAKFYRNVIIGTGIMFMAIIMLGFGLSSPSTAPTQGLKMGSGTVKSVQLTAQGAYPDDMSLVESVKSWFGVDINAERAAKHRSAELRKLKLRAKGHKTYNTRTKGVLYNGS</sequence>
<name>A0A2T6BEP9_9RHOB</name>
<dbReference type="OrthoDB" id="7855813at2"/>
<keyword evidence="1" id="KW-0472">Membrane</keyword>
<gene>
    <name evidence="2" type="ORF">C8N43_3349</name>
</gene>
<proteinExistence type="predicted"/>
<feature type="transmembrane region" description="Helical" evidence="1">
    <location>
        <begin position="7"/>
        <end position="26"/>
    </location>
</feature>
<keyword evidence="1" id="KW-1133">Transmembrane helix</keyword>
<dbReference type="Proteomes" id="UP000243978">
    <property type="component" value="Unassembled WGS sequence"/>
</dbReference>
<evidence type="ECO:0000256" key="1">
    <source>
        <dbReference type="SAM" id="Phobius"/>
    </source>
</evidence>
<reference evidence="2 3" key="1">
    <citation type="submission" date="2018-04" db="EMBL/GenBank/DDBJ databases">
        <title>Genomic Encyclopedia of Archaeal and Bacterial Type Strains, Phase II (KMG-II): from individual species to whole genera.</title>
        <authorList>
            <person name="Goeker M."/>
        </authorList>
    </citation>
    <scope>NUCLEOTIDE SEQUENCE [LARGE SCALE GENOMIC DNA]</scope>
    <source>
        <strain evidence="2 3">DSM 100977</strain>
    </source>
</reference>
<dbReference type="AlphaFoldDB" id="A0A2T6BEP9"/>
<accession>A0A2T6BEP9</accession>
<evidence type="ECO:0000313" key="3">
    <source>
        <dbReference type="Proteomes" id="UP000243978"/>
    </source>
</evidence>
<keyword evidence="3" id="KW-1185">Reference proteome</keyword>
<dbReference type="EMBL" id="QBKS01000002">
    <property type="protein sequence ID" value="PTX54533.1"/>
    <property type="molecule type" value="Genomic_DNA"/>
</dbReference>
<organism evidence="2 3">
    <name type="scientific">Litoreibacter ponti</name>
    <dbReference type="NCBI Taxonomy" id="1510457"/>
    <lineage>
        <taxon>Bacteria</taxon>
        <taxon>Pseudomonadati</taxon>
        <taxon>Pseudomonadota</taxon>
        <taxon>Alphaproteobacteria</taxon>
        <taxon>Rhodobacterales</taxon>
        <taxon>Roseobacteraceae</taxon>
        <taxon>Litoreibacter</taxon>
    </lineage>
</organism>
<protein>
    <submittedName>
        <fullName evidence="2">Uncharacterized protein</fullName>
    </submittedName>
</protein>
<comment type="caution">
    <text evidence="2">The sequence shown here is derived from an EMBL/GenBank/DDBJ whole genome shotgun (WGS) entry which is preliminary data.</text>
</comment>
<keyword evidence="1" id="KW-0812">Transmembrane</keyword>
<evidence type="ECO:0000313" key="2">
    <source>
        <dbReference type="EMBL" id="PTX54533.1"/>
    </source>
</evidence>